<organism evidence="1 2">
    <name type="scientific">Racocetra persica</name>
    <dbReference type="NCBI Taxonomy" id="160502"/>
    <lineage>
        <taxon>Eukaryota</taxon>
        <taxon>Fungi</taxon>
        <taxon>Fungi incertae sedis</taxon>
        <taxon>Mucoromycota</taxon>
        <taxon>Glomeromycotina</taxon>
        <taxon>Glomeromycetes</taxon>
        <taxon>Diversisporales</taxon>
        <taxon>Gigasporaceae</taxon>
        <taxon>Racocetra</taxon>
    </lineage>
</organism>
<dbReference type="Proteomes" id="UP000789920">
    <property type="component" value="Unassembled WGS sequence"/>
</dbReference>
<name>A0ACA9SQY6_9GLOM</name>
<evidence type="ECO:0000313" key="1">
    <source>
        <dbReference type="EMBL" id="CAG8845160.1"/>
    </source>
</evidence>
<feature type="non-terminal residue" evidence="1">
    <location>
        <position position="150"/>
    </location>
</feature>
<dbReference type="EMBL" id="CAJVQC010145533">
    <property type="protein sequence ID" value="CAG8845160.1"/>
    <property type="molecule type" value="Genomic_DNA"/>
</dbReference>
<comment type="caution">
    <text evidence="1">The sequence shown here is derived from an EMBL/GenBank/DDBJ whole genome shotgun (WGS) entry which is preliminary data.</text>
</comment>
<gene>
    <name evidence="1" type="ORF">RPERSI_LOCUS33540</name>
</gene>
<accession>A0ACA9SQY6</accession>
<evidence type="ECO:0000313" key="2">
    <source>
        <dbReference type="Proteomes" id="UP000789920"/>
    </source>
</evidence>
<sequence>GTHLANIEPNRNQGKNGNLVVESKVKTKPRVETITGISKHNYWQWPIAGPLAGYIVARPLPHFGTPAHFSPAAITSLCNEELHRPEPKVSTHTEPQSNWTMALPKPQEGQTIIDLDDTVMIDNDMEEESTCMIIEDTPTIAFPWNKGWAL</sequence>
<reference evidence="1" key="1">
    <citation type="submission" date="2021-06" db="EMBL/GenBank/DDBJ databases">
        <authorList>
            <person name="Kallberg Y."/>
            <person name="Tangrot J."/>
            <person name="Rosling A."/>
        </authorList>
    </citation>
    <scope>NUCLEOTIDE SEQUENCE</scope>
    <source>
        <strain evidence="1">MA461A</strain>
    </source>
</reference>
<protein>
    <submittedName>
        <fullName evidence="1">9487_t:CDS:1</fullName>
    </submittedName>
</protein>
<keyword evidence="2" id="KW-1185">Reference proteome</keyword>
<feature type="non-terminal residue" evidence="1">
    <location>
        <position position="1"/>
    </location>
</feature>
<proteinExistence type="predicted"/>